<name>A0ABN8S1S7_9CNID</name>
<dbReference type="SMART" id="SM00028">
    <property type="entry name" value="TPR"/>
    <property type="match status" value="13"/>
</dbReference>
<feature type="repeat" description="TPR" evidence="1">
    <location>
        <begin position="232"/>
        <end position="265"/>
    </location>
</feature>
<dbReference type="Proteomes" id="UP001159405">
    <property type="component" value="Unassembled WGS sequence"/>
</dbReference>
<feature type="region of interest" description="Disordered" evidence="2">
    <location>
        <begin position="722"/>
        <end position="750"/>
    </location>
</feature>
<feature type="repeat" description="TPR" evidence="1">
    <location>
        <begin position="472"/>
        <end position="505"/>
    </location>
</feature>
<dbReference type="InterPro" id="IPR024983">
    <property type="entry name" value="CHAT_dom"/>
</dbReference>
<feature type="repeat" description="TPR" evidence="1">
    <location>
        <begin position="432"/>
        <end position="465"/>
    </location>
</feature>
<proteinExistence type="predicted"/>
<dbReference type="Pfam" id="PF12770">
    <property type="entry name" value="CHAT"/>
    <property type="match status" value="1"/>
</dbReference>
<dbReference type="PANTHER" id="PTHR10098">
    <property type="entry name" value="RAPSYN-RELATED"/>
    <property type="match status" value="1"/>
</dbReference>
<evidence type="ECO:0000256" key="2">
    <source>
        <dbReference type="SAM" id="MobiDB-lite"/>
    </source>
</evidence>
<dbReference type="PROSITE" id="PS50293">
    <property type="entry name" value="TPR_REGION"/>
    <property type="match status" value="3"/>
</dbReference>
<keyword evidence="5" id="KW-1185">Reference proteome</keyword>
<feature type="repeat" description="TPR" evidence="1">
    <location>
        <begin position="312"/>
        <end position="345"/>
    </location>
</feature>
<feature type="repeat" description="TPR" evidence="1">
    <location>
        <begin position="392"/>
        <end position="425"/>
    </location>
</feature>
<dbReference type="EMBL" id="CALNXK010000362">
    <property type="protein sequence ID" value="CAH3183722.1"/>
    <property type="molecule type" value="Genomic_DNA"/>
</dbReference>
<dbReference type="Pfam" id="PF13424">
    <property type="entry name" value="TPR_12"/>
    <property type="match status" value="4"/>
</dbReference>
<dbReference type="SUPFAM" id="SSF48452">
    <property type="entry name" value="TPR-like"/>
    <property type="match status" value="3"/>
</dbReference>
<dbReference type="InterPro" id="IPR019734">
    <property type="entry name" value="TPR_rpt"/>
</dbReference>
<evidence type="ECO:0000313" key="5">
    <source>
        <dbReference type="Proteomes" id="UP001159405"/>
    </source>
</evidence>
<feature type="repeat" description="TPR" evidence="1">
    <location>
        <begin position="352"/>
        <end position="385"/>
    </location>
</feature>
<feature type="compositionally biased region" description="Acidic residues" evidence="2">
    <location>
        <begin position="725"/>
        <end position="734"/>
    </location>
</feature>
<sequence>MWDISIPDHLMARSCPNSTPSTVTKTGAFDDDTLKAIAEVYNNEGDSDYERGDFYSAIESYTQGIKTSCKDDKLNAILFTNRATSLLNLGDCDAALSDARTAKNLDPTYIKAIATGASACMKLRLFRVAIKWCDEGLTIDKENTTLLKLKNITLKSREKVEETLESGKAEAKSPQSEPLTDELASNGPAREVYAYEFLGKKYLDLNDLQKALEYFQLDLGIAKELGNKTREEYACNLLGVTYGSLGKLDRAIEFYENALRIAENKGDNDSEGKIANNLGNVFVFLGQYQKAVNCFQKALGTCKAHGDKLTEGKAYNNLGNTYHALGDFANSIEFYQKALNISKHAKDKAAEAKTYGNLGHVYRSRGDIKAAIDCYELAVSAFKEFGDTASEAMAYTSLGNCYKSLGEFMTAVKYYQKALRIAKKVGKKLSEGSAYVNLGAAYCCLGDFEKAIDFLQEAVMCARSAGFKVLEAKANNNIGSVYRSLGDFEKAVEFHQQALNIAIDAGDKSTQGGTYNLLGKVHFSTGDYKSAIELFQQALCIAQEIGEKYSEGLIHGDLGFAYRCLGDIRKAEDCFKSSVKLCDSLRDLMQSKDEWKISFRDLHKRFYSSLMVTQLEQHKTFEALLTADRGRAQALMDLMESQYNVKTTSAIPEMQAETISFISSPTIFVAQIPTSINFWVLQKGKKFEFVTKQVDRNTLQSLTEEVFKEIGVFQSVMCENRSLDDPTDEATEDLPDGKSDESGLKSTPSKDNALSALSEVVMRPILHLTHGDEVVIVPDGSLFLIPYSALLDKRSRYLSETLRLRLMPSLSSLRLMAECPLERHSTSEALIVGDPWVKSVRIRGSSRPLKQLPAARKEAETIGEILKTLPLIGEYATKAEVLSRLNSVSLVHIAAHGSARTGEIVLSPNPTQSKRPREEDFLLTMADVINAKLQAKLVVLSCCHSGRGKIKAEGVVGIARAFLGAGARSVLASLWAIDDNATLEFMMRFYENLVKGQSASKSLNMAMKSMRESEKFNAVKYWAPFVLIGDDVTLTFE</sequence>
<protein>
    <recommendedName>
        <fullName evidence="3">CHAT domain-containing protein</fullName>
    </recommendedName>
</protein>
<organism evidence="4 5">
    <name type="scientific">Porites lobata</name>
    <dbReference type="NCBI Taxonomy" id="104759"/>
    <lineage>
        <taxon>Eukaryota</taxon>
        <taxon>Metazoa</taxon>
        <taxon>Cnidaria</taxon>
        <taxon>Anthozoa</taxon>
        <taxon>Hexacorallia</taxon>
        <taxon>Scleractinia</taxon>
        <taxon>Fungiina</taxon>
        <taxon>Poritidae</taxon>
        <taxon>Porites</taxon>
    </lineage>
</organism>
<dbReference type="InterPro" id="IPR011990">
    <property type="entry name" value="TPR-like_helical_dom_sf"/>
</dbReference>
<dbReference type="Gene3D" id="1.25.40.10">
    <property type="entry name" value="Tetratricopeptide repeat domain"/>
    <property type="match status" value="4"/>
</dbReference>
<accession>A0ABN8S1S7</accession>
<evidence type="ECO:0000256" key="1">
    <source>
        <dbReference type="PROSITE-ProRule" id="PRU00339"/>
    </source>
</evidence>
<evidence type="ECO:0000313" key="4">
    <source>
        <dbReference type="EMBL" id="CAH3183722.1"/>
    </source>
</evidence>
<feature type="repeat" description="TPR" evidence="1">
    <location>
        <begin position="512"/>
        <end position="545"/>
    </location>
</feature>
<keyword evidence="1" id="KW-0802">TPR repeat</keyword>
<dbReference type="PANTHER" id="PTHR10098:SF108">
    <property type="entry name" value="TETRATRICOPEPTIDE REPEAT PROTEIN 28"/>
    <property type="match status" value="1"/>
</dbReference>
<feature type="region of interest" description="Disordered" evidence="2">
    <location>
        <begin position="163"/>
        <end position="183"/>
    </location>
</feature>
<dbReference type="PROSITE" id="PS50005">
    <property type="entry name" value="TPR"/>
    <property type="match status" value="9"/>
</dbReference>
<evidence type="ECO:0000259" key="3">
    <source>
        <dbReference type="Pfam" id="PF12770"/>
    </source>
</evidence>
<feature type="repeat" description="TPR" evidence="1">
    <location>
        <begin position="192"/>
        <end position="225"/>
    </location>
</feature>
<feature type="domain" description="CHAT" evidence="3">
    <location>
        <begin position="753"/>
        <end position="1030"/>
    </location>
</feature>
<comment type="caution">
    <text evidence="4">The sequence shown here is derived from an EMBL/GenBank/DDBJ whole genome shotgun (WGS) entry which is preliminary data.</text>
</comment>
<gene>
    <name evidence="4" type="ORF">PLOB_00029076</name>
</gene>
<reference evidence="4 5" key="1">
    <citation type="submission" date="2022-05" db="EMBL/GenBank/DDBJ databases">
        <authorList>
            <consortium name="Genoscope - CEA"/>
            <person name="William W."/>
        </authorList>
    </citation>
    <scope>NUCLEOTIDE SEQUENCE [LARGE SCALE GENOMIC DNA]</scope>
</reference>
<feature type="repeat" description="TPR" evidence="1">
    <location>
        <begin position="272"/>
        <end position="305"/>
    </location>
</feature>